<comment type="pathway">
    <text evidence="2 14">Cell wall biogenesis; peptidoglycan biosynthesis.</text>
</comment>
<evidence type="ECO:0000259" key="15">
    <source>
        <dbReference type="Pfam" id="PF01225"/>
    </source>
</evidence>
<keyword evidence="8 14" id="KW-0067">ATP-binding</keyword>
<dbReference type="EMBL" id="VFMN01000001">
    <property type="protein sequence ID" value="TQJ11026.1"/>
    <property type="molecule type" value="Genomic_DNA"/>
</dbReference>
<keyword evidence="12 14" id="KW-0961">Cell wall biogenesis/degradation</keyword>
<keyword evidence="10 14" id="KW-0573">Peptidoglycan synthesis</keyword>
<evidence type="ECO:0000313" key="18">
    <source>
        <dbReference type="EMBL" id="TQJ11026.1"/>
    </source>
</evidence>
<feature type="domain" description="Mur ligase central" evidence="17">
    <location>
        <begin position="125"/>
        <end position="306"/>
    </location>
</feature>
<protein>
    <recommendedName>
        <fullName evidence="3 14">UDP-N-acetylmuramate--L-alanine ligase</fullName>
        <ecNumber evidence="3 14">6.3.2.8</ecNumber>
    </recommendedName>
    <alternativeName>
        <fullName evidence="14">UDP-N-acetylmuramoyl-L-alanine synthetase</fullName>
    </alternativeName>
</protein>
<dbReference type="GO" id="GO:0008763">
    <property type="term" value="F:UDP-N-acetylmuramate-L-alanine ligase activity"/>
    <property type="evidence" value="ECO:0007669"/>
    <property type="project" value="UniProtKB-UniRule"/>
</dbReference>
<evidence type="ECO:0000256" key="12">
    <source>
        <dbReference type="ARBA" id="ARBA00023316"/>
    </source>
</evidence>
<gene>
    <name evidence="14" type="primary">murC</name>
    <name evidence="18" type="ORF">FB458_4175</name>
</gene>
<dbReference type="GO" id="GO:0071555">
    <property type="term" value="P:cell wall organization"/>
    <property type="evidence" value="ECO:0007669"/>
    <property type="project" value="UniProtKB-KW"/>
</dbReference>
<dbReference type="InterPro" id="IPR036565">
    <property type="entry name" value="Mur-like_cat_sf"/>
</dbReference>
<sequence>MTLPATRFDFTAPVPPAADLGRVHFIAIGGAGMSGVARVMLTSGVPVSGSDARGSALLTALEHEGAQVWVGHDASHVDGADTVVVSSAVRDGNVELAAARERGLRVLHRAQGLASTMVGARGVAVAGANGKTTTTSLLVVALQAGSLDPSFALGGELTALGTNAHRGTGDVFVVEADESDGSFLCYRPQVAVVTSVQADHLDFYGDLATVEEAYRAFVDTIASDGLLVACVDDPGARALAEHARGRGLRVVGYGEAPDADLRVTDVRHDGLASRATLTLDGRSSPLVLAVPGHHNVLNAAGAYGAAVAGLGEDPAVVLAGLASFAGTRRRFEPRGTAAGVQVVDDYAHNPGKLAAVVTTGRRLVDEARERGGTARLVVVFQPHLYSRTRDFAAELGAALVPADAVVLMDVYAAREDPVPGVSGALVADAVGHAAARAGQPGPQVVYEPSWVHVAPLVVELVRPGDLVLTVGAGDVTMVGPEVLLALAEREPRDGTAPSDEAGEGSA</sequence>
<feature type="binding site" evidence="14">
    <location>
        <begin position="127"/>
        <end position="133"/>
    </location>
    <ligand>
        <name>ATP</name>
        <dbReference type="ChEBI" id="CHEBI:30616"/>
    </ligand>
</feature>
<evidence type="ECO:0000256" key="2">
    <source>
        <dbReference type="ARBA" id="ARBA00004752"/>
    </source>
</evidence>
<dbReference type="InterPro" id="IPR050061">
    <property type="entry name" value="MurCDEF_pg_biosynth"/>
</dbReference>
<dbReference type="UniPathway" id="UPA00219"/>
<feature type="domain" description="Mur ligase N-terminal catalytic" evidence="15">
    <location>
        <begin position="23"/>
        <end position="117"/>
    </location>
</feature>
<keyword evidence="4 14" id="KW-0963">Cytoplasm</keyword>
<keyword evidence="9 14" id="KW-0133">Cell shape</keyword>
<comment type="subcellular location">
    <subcellularLocation>
        <location evidence="1 14">Cytoplasm</location>
    </subcellularLocation>
</comment>
<dbReference type="AlphaFoldDB" id="A0A542E6Z5"/>
<dbReference type="Gene3D" id="3.40.50.720">
    <property type="entry name" value="NAD(P)-binding Rossmann-like Domain"/>
    <property type="match status" value="1"/>
</dbReference>
<evidence type="ECO:0000256" key="9">
    <source>
        <dbReference type="ARBA" id="ARBA00022960"/>
    </source>
</evidence>
<evidence type="ECO:0000256" key="5">
    <source>
        <dbReference type="ARBA" id="ARBA00022598"/>
    </source>
</evidence>
<evidence type="ECO:0000256" key="4">
    <source>
        <dbReference type="ARBA" id="ARBA00022490"/>
    </source>
</evidence>
<evidence type="ECO:0000259" key="16">
    <source>
        <dbReference type="Pfam" id="PF02875"/>
    </source>
</evidence>
<comment type="similarity">
    <text evidence="14">Belongs to the MurCDEF family.</text>
</comment>
<dbReference type="Proteomes" id="UP000317893">
    <property type="component" value="Unassembled WGS sequence"/>
</dbReference>
<dbReference type="GO" id="GO:0005524">
    <property type="term" value="F:ATP binding"/>
    <property type="evidence" value="ECO:0007669"/>
    <property type="project" value="UniProtKB-UniRule"/>
</dbReference>
<comment type="function">
    <text evidence="14">Cell wall formation.</text>
</comment>
<evidence type="ECO:0000313" key="19">
    <source>
        <dbReference type="Proteomes" id="UP000317893"/>
    </source>
</evidence>
<evidence type="ECO:0000256" key="7">
    <source>
        <dbReference type="ARBA" id="ARBA00022741"/>
    </source>
</evidence>
<comment type="caution">
    <text evidence="18">The sequence shown here is derived from an EMBL/GenBank/DDBJ whole genome shotgun (WGS) entry which is preliminary data.</text>
</comment>
<feature type="domain" description="Mur ligase C-terminal" evidence="16">
    <location>
        <begin position="329"/>
        <end position="473"/>
    </location>
</feature>
<dbReference type="RefSeq" id="WP_425460866.1">
    <property type="nucleotide sequence ID" value="NZ_BAAAPR010000018.1"/>
</dbReference>
<evidence type="ECO:0000256" key="10">
    <source>
        <dbReference type="ARBA" id="ARBA00022984"/>
    </source>
</evidence>
<dbReference type="PANTHER" id="PTHR43445">
    <property type="entry name" value="UDP-N-ACETYLMURAMATE--L-ALANINE LIGASE-RELATED"/>
    <property type="match status" value="1"/>
</dbReference>
<dbReference type="Gene3D" id="3.90.190.20">
    <property type="entry name" value="Mur ligase, C-terminal domain"/>
    <property type="match status" value="1"/>
</dbReference>
<evidence type="ECO:0000259" key="17">
    <source>
        <dbReference type="Pfam" id="PF08245"/>
    </source>
</evidence>
<dbReference type="Pfam" id="PF01225">
    <property type="entry name" value="Mur_ligase"/>
    <property type="match status" value="1"/>
</dbReference>
<dbReference type="SUPFAM" id="SSF51984">
    <property type="entry name" value="MurCD N-terminal domain"/>
    <property type="match status" value="1"/>
</dbReference>
<keyword evidence="19" id="KW-1185">Reference proteome</keyword>
<dbReference type="InterPro" id="IPR005758">
    <property type="entry name" value="UDP-N-AcMur_Ala_ligase_MurC"/>
</dbReference>
<dbReference type="Pfam" id="PF08245">
    <property type="entry name" value="Mur_ligase_M"/>
    <property type="match status" value="1"/>
</dbReference>
<dbReference type="InterPro" id="IPR004101">
    <property type="entry name" value="Mur_ligase_C"/>
</dbReference>
<keyword evidence="6 14" id="KW-0132">Cell division</keyword>
<keyword evidence="5 14" id="KW-0436">Ligase</keyword>
<evidence type="ECO:0000256" key="14">
    <source>
        <dbReference type="HAMAP-Rule" id="MF_00046"/>
    </source>
</evidence>
<evidence type="ECO:0000256" key="11">
    <source>
        <dbReference type="ARBA" id="ARBA00023306"/>
    </source>
</evidence>
<dbReference type="InterPro" id="IPR000713">
    <property type="entry name" value="Mur_ligase_N"/>
</dbReference>
<dbReference type="InterPro" id="IPR013221">
    <property type="entry name" value="Mur_ligase_cen"/>
</dbReference>
<proteinExistence type="inferred from homology"/>
<dbReference type="InterPro" id="IPR036615">
    <property type="entry name" value="Mur_ligase_C_dom_sf"/>
</dbReference>
<dbReference type="GO" id="GO:0051301">
    <property type="term" value="P:cell division"/>
    <property type="evidence" value="ECO:0007669"/>
    <property type="project" value="UniProtKB-KW"/>
</dbReference>
<dbReference type="SUPFAM" id="SSF53623">
    <property type="entry name" value="MurD-like peptide ligases, catalytic domain"/>
    <property type="match status" value="1"/>
</dbReference>
<name>A0A542E6Z5_9MICO</name>
<dbReference type="Pfam" id="PF02875">
    <property type="entry name" value="Mur_ligase_C"/>
    <property type="match status" value="1"/>
</dbReference>
<reference evidence="18 19" key="1">
    <citation type="submission" date="2019-06" db="EMBL/GenBank/DDBJ databases">
        <title>Sequencing the genomes of 1000 actinobacteria strains.</title>
        <authorList>
            <person name="Klenk H.-P."/>
        </authorList>
    </citation>
    <scope>NUCLEOTIDE SEQUENCE [LARGE SCALE GENOMIC DNA]</scope>
    <source>
        <strain evidence="18 19">DSM 18607</strain>
    </source>
</reference>
<accession>A0A542E6Z5</accession>
<comment type="catalytic activity">
    <reaction evidence="13 14">
        <text>UDP-N-acetyl-alpha-D-muramate + L-alanine + ATP = UDP-N-acetyl-alpha-D-muramoyl-L-alanine + ADP + phosphate + H(+)</text>
        <dbReference type="Rhea" id="RHEA:23372"/>
        <dbReference type="ChEBI" id="CHEBI:15378"/>
        <dbReference type="ChEBI" id="CHEBI:30616"/>
        <dbReference type="ChEBI" id="CHEBI:43474"/>
        <dbReference type="ChEBI" id="CHEBI:57972"/>
        <dbReference type="ChEBI" id="CHEBI:70757"/>
        <dbReference type="ChEBI" id="CHEBI:83898"/>
        <dbReference type="ChEBI" id="CHEBI:456216"/>
        <dbReference type="EC" id="6.3.2.8"/>
    </reaction>
</comment>
<keyword evidence="7 14" id="KW-0547">Nucleotide-binding</keyword>
<organism evidence="18 19">
    <name type="scientific">Lapillicoccus jejuensis</name>
    <dbReference type="NCBI Taxonomy" id="402171"/>
    <lineage>
        <taxon>Bacteria</taxon>
        <taxon>Bacillati</taxon>
        <taxon>Actinomycetota</taxon>
        <taxon>Actinomycetes</taxon>
        <taxon>Micrococcales</taxon>
        <taxon>Intrasporangiaceae</taxon>
        <taxon>Lapillicoccus</taxon>
    </lineage>
</organism>
<evidence type="ECO:0000256" key="8">
    <source>
        <dbReference type="ARBA" id="ARBA00022840"/>
    </source>
</evidence>
<dbReference type="Gene3D" id="3.40.1190.10">
    <property type="entry name" value="Mur-like, catalytic domain"/>
    <property type="match status" value="1"/>
</dbReference>
<dbReference type="HAMAP" id="MF_00046">
    <property type="entry name" value="MurC"/>
    <property type="match status" value="1"/>
</dbReference>
<evidence type="ECO:0000256" key="3">
    <source>
        <dbReference type="ARBA" id="ARBA00012211"/>
    </source>
</evidence>
<dbReference type="GO" id="GO:0009252">
    <property type="term" value="P:peptidoglycan biosynthetic process"/>
    <property type="evidence" value="ECO:0007669"/>
    <property type="project" value="UniProtKB-UniRule"/>
</dbReference>
<evidence type="ECO:0000256" key="1">
    <source>
        <dbReference type="ARBA" id="ARBA00004496"/>
    </source>
</evidence>
<dbReference type="GO" id="GO:0005737">
    <property type="term" value="C:cytoplasm"/>
    <property type="evidence" value="ECO:0007669"/>
    <property type="project" value="UniProtKB-SubCell"/>
</dbReference>
<dbReference type="GO" id="GO:0008360">
    <property type="term" value="P:regulation of cell shape"/>
    <property type="evidence" value="ECO:0007669"/>
    <property type="project" value="UniProtKB-KW"/>
</dbReference>
<evidence type="ECO:0000256" key="6">
    <source>
        <dbReference type="ARBA" id="ARBA00022618"/>
    </source>
</evidence>
<keyword evidence="11 14" id="KW-0131">Cell cycle</keyword>
<dbReference type="EC" id="6.3.2.8" evidence="3 14"/>
<dbReference type="NCBIfam" id="TIGR01082">
    <property type="entry name" value="murC"/>
    <property type="match status" value="1"/>
</dbReference>
<dbReference type="SUPFAM" id="SSF53244">
    <property type="entry name" value="MurD-like peptide ligases, peptide-binding domain"/>
    <property type="match status" value="1"/>
</dbReference>
<evidence type="ECO:0000256" key="13">
    <source>
        <dbReference type="ARBA" id="ARBA00047833"/>
    </source>
</evidence>
<dbReference type="PANTHER" id="PTHR43445:SF3">
    <property type="entry name" value="UDP-N-ACETYLMURAMATE--L-ALANINE LIGASE"/>
    <property type="match status" value="1"/>
</dbReference>